<proteinExistence type="predicted"/>
<name>A0A1H3F6V3_9EURY</name>
<dbReference type="Gene3D" id="3.30.590.20">
    <property type="match status" value="1"/>
</dbReference>
<dbReference type="RefSeq" id="WP_089766410.1">
    <property type="nucleotide sequence ID" value="NZ_FNPB01000003.1"/>
</dbReference>
<dbReference type="PANTHER" id="PTHR36510:SF3">
    <property type="entry name" value="CONSERVED PROTEIN"/>
    <property type="match status" value="1"/>
</dbReference>
<dbReference type="OrthoDB" id="194541at2157"/>
<protein>
    <recommendedName>
        <fullName evidence="3">Gamma-glutamyl:cysteine ligase YbdK, ATP-grasp superfamily</fullName>
    </recommendedName>
</protein>
<dbReference type="Pfam" id="PF04107">
    <property type="entry name" value="GCS2"/>
    <property type="match status" value="1"/>
</dbReference>
<dbReference type="AlphaFoldDB" id="A0A1H3F6V3"/>
<evidence type="ECO:0000313" key="2">
    <source>
        <dbReference type="Proteomes" id="UP000199170"/>
    </source>
</evidence>
<dbReference type="InterPro" id="IPR050141">
    <property type="entry name" value="GCL_type2/YbdK_subfam"/>
</dbReference>
<gene>
    <name evidence="1" type="ORF">SAMN04487946_103144</name>
</gene>
<sequence>MTETTDAVRAALDPDHCAAFAERVDAEAEALQGAIRAGVFDATHFAVGLELEGYVVDGAGRIAPAPERLFEIDGCSRELGLHNAELHTDPDVVSGAGLRRQFDELRATHRDVRTALEGDGLDFVLDAMWTHGPEMGSLEYLEAGEETDGVFLATHMRPVPRYVALDQEIRRRNGGVIEMDLPGLSETSSMLVESLATSMQPHLQIPDPDDVPAYLNVATRTMGPILSLTANSPFLPADRYESDLGADVLDRTPHELRVPIFERSVDDGSNKCRLPRDVDSIEAVIDRMADDPTLVAAPDLIDDIAGENGTAAAGPDSGAAAAAEFPAFAAKRGTYWRWVRPVFGGDHPRDADGEHLAEADGNSVRIEYRPLPTQPTIRDTVGVQALVAGVLRGVDAAGHPLSDLPWADARDSFYAAVDDGPDAELHWLRDDGDATSATAQIYDELFSLARLGLDELGVDEASIEWALSPIEARRDAEYTSPSAWKRARAQKAREEGASLPDAVREMQAAYVNRAAGGVPFAEW</sequence>
<dbReference type="STRING" id="660517.SAMN04487946_103144"/>
<dbReference type="Proteomes" id="UP000199170">
    <property type="component" value="Unassembled WGS sequence"/>
</dbReference>
<dbReference type="SUPFAM" id="SSF55931">
    <property type="entry name" value="Glutamine synthetase/guanido kinase"/>
    <property type="match status" value="1"/>
</dbReference>
<dbReference type="InterPro" id="IPR006336">
    <property type="entry name" value="GCS2"/>
</dbReference>
<dbReference type="EMBL" id="FNPB01000003">
    <property type="protein sequence ID" value="SDX85889.1"/>
    <property type="molecule type" value="Genomic_DNA"/>
</dbReference>
<dbReference type="PANTHER" id="PTHR36510">
    <property type="entry name" value="GLUTAMATE--CYSTEINE LIGASE 2-RELATED"/>
    <property type="match status" value="1"/>
</dbReference>
<evidence type="ECO:0000313" key="1">
    <source>
        <dbReference type="EMBL" id="SDX85889.1"/>
    </source>
</evidence>
<evidence type="ECO:0008006" key="3">
    <source>
        <dbReference type="Google" id="ProtNLM"/>
    </source>
</evidence>
<reference evidence="2" key="1">
    <citation type="submission" date="2016-10" db="EMBL/GenBank/DDBJ databases">
        <authorList>
            <person name="Varghese N."/>
            <person name="Submissions S."/>
        </authorList>
    </citation>
    <scope>NUCLEOTIDE SEQUENCE [LARGE SCALE GENOMIC DNA]</scope>
    <source>
        <strain evidence="2">CGMCC 1.10118</strain>
    </source>
</reference>
<dbReference type="InterPro" id="IPR014746">
    <property type="entry name" value="Gln_synth/guanido_kin_cat_dom"/>
</dbReference>
<accession>A0A1H3F6V3</accession>
<keyword evidence="2" id="KW-1185">Reference proteome</keyword>
<organism evidence="1 2">
    <name type="scientific">Halobellus clavatus</name>
    <dbReference type="NCBI Taxonomy" id="660517"/>
    <lineage>
        <taxon>Archaea</taxon>
        <taxon>Methanobacteriati</taxon>
        <taxon>Methanobacteriota</taxon>
        <taxon>Stenosarchaea group</taxon>
        <taxon>Halobacteria</taxon>
        <taxon>Halobacteriales</taxon>
        <taxon>Haloferacaceae</taxon>
        <taxon>Halobellus</taxon>
    </lineage>
</organism>
<dbReference type="GO" id="GO:0016879">
    <property type="term" value="F:ligase activity, forming carbon-nitrogen bonds"/>
    <property type="evidence" value="ECO:0007669"/>
    <property type="project" value="TreeGrafter"/>
</dbReference>